<dbReference type="EMBL" id="JAJEKE010000001">
    <property type="protein sequence ID" value="MCQ1528125.1"/>
    <property type="molecule type" value="Genomic_DNA"/>
</dbReference>
<evidence type="ECO:0000313" key="4">
    <source>
        <dbReference type="Proteomes" id="UP001651880"/>
    </source>
</evidence>
<reference evidence="3 4" key="1">
    <citation type="submission" date="2021-10" db="EMBL/GenBank/DDBJ databases">
        <title>Lutispora strain m25 sp. nov., a thermophilic, non-spore-forming bacterium isolated from a lab-scale methanogenic bioreactor digesting anaerobic sludge.</title>
        <authorList>
            <person name="El Houari A."/>
            <person name="Mcdonald J."/>
        </authorList>
    </citation>
    <scope>NUCLEOTIDE SEQUENCE [LARGE SCALE GENOMIC DNA]</scope>
    <source>
        <strain evidence="4">m25</strain>
    </source>
</reference>
<evidence type="ECO:0000313" key="3">
    <source>
        <dbReference type="EMBL" id="MCQ1528125.1"/>
    </source>
</evidence>
<accession>A0ABT1NA49</accession>
<dbReference type="Pfam" id="PF05949">
    <property type="entry name" value="DUF881"/>
    <property type="match status" value="1"/>
</dbReference>
<keyword evidence="4" id="KW-1185">Reference proteome</keyword>
<evidence type="ECO:0000256" key="1">
    <source>
        <dbReference type="ARBA" id="ARBA00009108"/>
    </source>
</evidence>
<dbReference type="Gene3D" id="3.30.70.1880">
    <property type="entry name" value="Protein of unknown function DUF881"/>
    <property type="match status" value="1"/>
</dbReference>
<keyword evidence="2" id="KW-0175">Coiled coil</keyword>
<protein>
    <submittedName>
        <fullName evidence="3">DUF881 domain-containing protein</fullName>
    </submittedName>
</protein>
<dbReference type="PANTHER" id="PTHR37313:SF2">
    <property type="entry name" value="UPF0749 PROTEIN YLXX"/>
    <property type="match status" value="1"/>
</dbReference>
<evidence type="ECO:0000256" key="2">
    <source>
        <dbReference type="SAM" id="Coils"/>
    </source>
</evidence>
<gene>
    <name evidence="3" type="ORF">LJD61_00975</name>
</gene>
<organism evidence="3 4">
    <name type="scientific">Lutispora saccharofermentans</name>
    <dbReference type="NCBI Taxonomy" id="3024236"/>
    <lineage>
        <taxon>Bacteria</taxon>
        <taxon>Bacillati</taxon>
        <taxon>Bacillota</taxon>
        <taxon>Clostridia</taxon>
        <taxon>Lutisporales</taxon>
        <taxon>Lutisporaceae</taxon>
        <taxon>Lutispora</taxon>
    </lineage>
</organism>
<proteinExistence type="inferred from homology"/>
<dbReference type="RefSeq" id="WP_255225626.1">
    <property type="nucleotide sequence ID" value="NZ_JAJEKE010000001.1"/>
</dbReference>
<sequence length="242" mass="26449">MKRGLSNYYLLAAAVILGFFLTIQLKSNIPSQGIITIPKLLAMEKDVSNVEIEINNLKKSVNELGMKLGEYEASLNESGSIYDSMLDEWSKMRNYAGLEKVEGPGIIITLNDSSENLGDTDDPSLYIIHDIDVLEVVNELRAAGAEAISINGERVLGTSDIECGGPIIMIDGNRHATPFIIKAIGDPKALEASVLAPDSYVDFMEYTGIQVGVEKAEKIVMDGYKSGLKLKYQKSIKEGEKK</sequence>
<dbReference type="PANTHER" id="PTHR37313">
    <property type="entry name" value="UPF0749 PROTEIN RV1825"/>
    <property type="match status" value="1"/>
</dbReference>
<comment type="caution">
    <text evidence="3">The sequence shown here is derived from an EMBL/GenBank/DDBJ whole genome shotgun (WGS) entry which is preliminary data.</text>
</comment>
<comment type="similarity">
    <text evidence="1">Belongs to the UPF0749 family.</text>
</comment>
<dbReference type="InterPro" id="IPR010273">
    <property type="entry name" value="DUF881"/>
</dbReference>
<dbReference type="Proteomes" id="UP001651880">
    <property type="component" value="Unassembled WGS sequence"/>
</dbReference>
<feature type="coiled-coil region" evidence="2">
    <location>
        <begin position="40"/>
        <end position="67"/>
    </location>
</feature>
<name>A0ABT1NA49_9FIRM</name>